<evidence type="ECO:0000313" key="9">
    <source>
        <dbReference type="EMBL" id="MFD2753184.1"/>
    </source>
</evidence>
<comment type="subunit">
    <text evidence="2 5">Homopentamer.</text>
</comment>
<evidence type="ECO:0000256" key="6">
    <source>
        <dbReference type="SAM" id="MobiDB-lite"/>
    </source>
</evidence>
<feature type="region of interest" description="Disordered" evidence="6">
    <location>
        <begin position="412"/>
        <end position="431"/>
    </location>
</feature>
<evidence type="ECO:0000256" key="3">
    <source>
        <dbReference type="ARBA" id="ARBA00023054"/>
    </source>
</evidence>
<dbReference type="RefSeq" id="WP_066483807.1">
    <property type="nucleotide sequence ID" value="NZ_BCNT01000027.1"/>
</dbReference>
<evidence type="ECO:0000256" key="1">
    <source>
        <dbReference type="ARBA" id="ARBA00009764"/>
    </source>
</evidence>
<dbReference type="InterPro" id="IPR040026">
    <property type="entry name" value="FliD"/>
</dbReference>
<feature type="domain" description="Flagellar hook-associated protein 2 N-terminal" evidence="7">
    <location>
        <begin position="13"/>
        <end position="108"/>
    </location>
</feature>
<gene>
    <name evidence="9" type="primary">fliD</name>
    <name evidence="9" type="ORF">ACFSW6_03725</name>
</gene>
<reference evidence="10" key="1">
    <citation type="journal article" date="2019" name="Int. J. Syst. Evol. Microbiol.">
        <title>The Global Catalogue of Microorganisms (GCM) 10K type strain sequencing project: providing services to taxonomists for standard genome sequencing and annotation.</title>
        <authorList>
            <consortium name="The Broad Institute Genomics Platform"/>
            <consortium name="The Broad Institute Genome Sequencing Center for Infectious Disease"/>
            <person name="Wu L."/>
            <person name="Ma J."/>
        </authorList>
    </citation>
    <scope>NUCLEOTIDE SEQUENCE [LARGE SCALE GENOMIC DNA]</scope>
    <source>
        <strain evidence="10">TISTR 1906</strain>
    </source>
</reference>
<dbReference type="PANTHER" id="PTHR30288:SF0">
    <property type="entry name" value="FLAGELLAR HOOK-ASSOCIATED PROTEIN 2"/>
    <property type="match status" value="1"/>
</dbReference>
<keyword evidence="9" id="KW-0282">Flagellum</keyword>
<proteinExistence type="inferred from homology"/>
<dbReference type="InterPro" id="IPR010809">
    <property type="entry name" value="FliD_C"/>
</dbReference>
<name>A0ABW5UKM1_9BURK</name>
<evidence type="ECO:0000313" key="10">
    <source>
        <dbReference type="Proteomes" id="UP001597463"/>
    </source>
</evidence>
<dbReference type="Gene3D" id="3.30.70.2120">
    <property type="match status" value="1"/>
</dbReference>
<evidence type="ECO:0000259" key="7">
    <source>
        <dbReference type="Pfam" id="PF02465"/>
    </source>
</evidence>
<evidence type="ECO:0000256" key="2">
    <source>
        <dbReference type="ARBA" id="ARBA00011255"/>
    </source>
</evidence>
<dbReference type="Proteomes" id="UP001597463">
    <property type="component" value="Unassembled WGS sequence"/>
</dbReference>
<dbReference type="InterPro" id="IPR003481">
    <property type="entry name" value="FliD_N"/>
</dbReference>
<dbReference type="Pfam" id="PF07195">
    <property type="entry name" value="FliD_C"/>
    <property type="match status" value="1"/>
</dbReference>
<dbReference type="InterPro" id="IPR010810">
    <property type="entry name" value="Flagellin_hook_IN_motif"/>
</dbReference>
<keyword evidence="9" id="KW-0969">Cilium</keyword>
<dbReference type="EMBL" id="JBHUMV010000002">
    <property type="protein sequence ID" value="MFD2753184.1"/>
    <property type="molecule type" value="Genomic_DNA"/>
</dbReference>
<comment type="caution">
    <text evidence="9">The sequence shown here is derived from an EMBL/GenBank/DDBJ whole genome shotgun (WGS) entry which is preliminary data.</text>
</comment>
<dbReference type="PANTHER" id="PTHR30288">
    <property type="entry name" value="FLAGELLAR CAP/ASSEMBLY PROTEIN FLID"/>
    <property type="match status" value="1"/>
</dbReference>
<comment type="subcellular location">
    <subcellularLocation>
        <location evidence="5">Secreted</location>
    </subcellularLocation>
    <subcellularLocation>
        <location evidence="5">Bacterial flagellum</location>
    </subcellularLocation>
</comment>
<comment type="similarity">
    <text evidence="1 5">Belongs to the FliD family.</text>
</comment>
<accession>A0ABW5UKM1</accession>
<keyword evidence="10" id="KW-1185">Reference proteome</keyword>
<dbReference type="Pfam" id="PF07196">
    <property type="entry name" value="Flagellin_IN"/>
    <property type="match status" value="1"/>
</dbReference>
<keyword evidence="4 5" id="KW-0975">Bacterial flagellum</keyword>
<keyword evidence="9" id="KW-0966">Cell projection</keyword>
<organism evidence="9 10">
    <name type="scientific">Comamonas terrae</name>
    <dbReference type="NCBI Taxonomy" id="673548"/>
    <lineage>
        <taxon>Bacteria</taxon>
        <taxon>Pseudomonadati</taxon>
        <taxon>Pseudomonadota</taxon>
        <taxon>Betaproteobacteria</taxon>
        <taxon>Burkholderiales</taxon>
        <taxon>Comamonadaceae</taxon>
        <taxon>Comamonas</taxon>
    </lineage>
</organism>
<sequence length="468" mass="48295">MAGTISSAGIGAGIDGNSIISQLTALQRSQPLQRLKDAASSLDTQISTVGTLKSLMSTLQDAARKVTDKGAWQLATATSSNTAVAVKVTGAAMPSSSEITVSQLARAQSVASANFAVASGATAATFGADGKLTIASSSDPANKKATIDITANMTLSQVADAINKQSSSTGVTASVLKDANGERLMMRAKESGAANGFTISGDAAVTDALGITGASPSAVLQAGQNAKAQVNGIDVESATNEFKQTLPGLSFTVSQVTQAGAPALVTVAADTDGMKKNLQAFIDAYNALNAKLADVTKYDAESKTRGVMQGDSSIVSITSELRATLSSNLGGINLSDLGIQMGKGGQLSFGTSATDKAKLEAALQDPDKMTQVLSAEGTDGQPNSKGLAMRVKEFTDKMLAFQTGTFDTKTDSLRKAKQDNAKQQDRVNDRADQYEARLRAQYASLDKRMGSMSGLSAYLANQVSQWNK</sequence>
<comment type="function">
    <text evidence="5">Required for morphogenesis and for the elongation of the flagellar filament by facilitating polymerization of the flagellin monomers at the tip of growing filament. Forms a capping structure, which prevents flagellin subunits (transported through the central channel of the flagellum) from leaking out without polymerization at the distal end.</text>
</comment>
<evidence type="ECO:0000259" key="8">
    <source>
        <dbReference type="Pfam" id="PF07195"/>
    </source>
</evidence>
<protein>
    <recommendedName>
        <fullName evidence="5">Flagellar hook-associated protein 2</fullName>
        <shortName evidence="5">HAP2</shortName>
    </recommendedName>
    <alternativeName>
        <fullName evidence="5">Flagellar cap protein</fullName>
    </alternativeName>
</protein>
<feature type="domain" description="Flagellar hook-associated protein 2 C-terminal" evidence="8">
    <location>
        <begin position="223"/>
        <end position="452"/>
    </location>
</feature>
<dbReference type="Pfam" id="PF02465">
    <property type="entry name" value="FliD_N"/>
    <property type="match status" value="1"/>
</dbReference>
<keyword evidence="5" id="KW-0964">Secreted</keyword>
<evidence type="ECO:0000256" key="4">
    <source>
        <dbReference type="ARBA" id="ARBA00023143"/>
    </source>
</evidence>
<keyword evidence="3" id="KW-0175">Coiled coil</keyword>
<evidence type="ECO:0000256" key="5">
    <source>
        <dbReference type="RuleBase" id="RU362066"/>
    </source>
</evidence>